<reference evidence="3 4" key="1">
    <citation type="submission" date="2016-10" db="EMBL/GenBank/DDBJ databases">
        <authorList>
            <person name="de Groot N.N."/>
        </authorList>
    </citation>
    <scope>NUCLEOTIDE SEQUENCE [LARGE SCALE GENOMIC DNA]</scope>
    <source>
        <strain evidence="3 4">DSM 797</strain>
    </source>
</reference>
<dbReference type="Gene3D" id="1.10.443.10">
    <property type="entry name" value="Intergrase catalytic core"/>
    <property type="match status" value="1"/>
</dbReference>
<dbReference type="InterPro" id="IPR002104">
    <property type="entry name" value="Integrase_catalytic"/>
</dbReference>
<dbReference type="Proteomes" id="UP000199068">
    <property type="component" value="Unassembled WGS sequence"/>
</dbReference>
<name>A0A1G9K4B3_9FIRM</name>
<dbReference type="InterPro" id="IPR013762">
    <property type="entry name" value="Integrase-like_cat_sf"/>
</dbReference>
<dbReference type="GO" id="GO:0015074">
    <property type="term" value="P:DNA integration"/>
    <property type="evidence" value="ECO:0007669"/>
    <property type="project" value="InterPro"/>
</dbReference>
<keyword evidence="1" id="KW-0233">DNA recombination</keyword>
<sequence length="73" mass="8258">MKANNLKQIRLHDLRHTNATLMLLSGTNMKTVSSRLGHTDIKISMNTYSHVLEEMDKDASNNLSQILFDSKSV</sequence>
<dbReference type="InterPro" id="IPR011010">
    <property type="entry name" value="DNA_brk_join_enz"/>
</dbReference>
<evidence type="ECO:0000313" key="4">
    <source>
        <dbReference type="Proteomes" id="UP000199068"/>
    </source>
</evidence>
<evidence type="ECO:0000256" key="1">
    <source>
        <dbReference type="ARBA" id="ARBA00023172"/>
    </source>
</evidence>
<dbReference type="GO" id="GO:0003677">
    <property type="term" value="F:DNA binding"/>
    <property type="evidence" value="ECO:0007669"/>
    <property type="project" value="InterPro"/>
</dbReference>
<feature type="domain" description="Tyr recombinase" evidence="2">
    <location>
        <begin position="1"/>
        <end position="61"/>
    </location>
</feature>
<dbReference type="STRING" id="1121325.SAMN04515677_1021"/>
<dbReference type="GO" id="GO:0006310">
    <property type="term" value="P:DNA recombination"/>
    <property type="evidence" value="ECO:0007669"/>
    <property type="project" value="UniProtKB-KW"/>
</dbReference>
<evidence type="ECO:0000259" key="2">
    <source>
        <dbReference type="PROSITE" id="PS51898"/>
    </source>
</evidence>
<keyword evidence="4" id="KW-1185">Reference proteome</keyword>
<evidence type="ECO:0000313" key="3">
    <source>
        <dbReference type="EMBL" id="SDL44611.1"/>
    </source>
</evidence>
<gene>
    <name evidence="3" type="ORF">SAMN04515677_1021</name>
</gene>
<proteinExistence type="predicted"/>
<protein>
    <submittedName>
        <fullName evidence="3">Phage integrase family protein</fullName>
    </submittedName>
</protein>
<dbReference type="PROSITE" id="PS51898">
    <property type="entry name" value="TYR_RECOMBINASE"/>
    <property type="match status" value="1"/>
</dbReference>
<organism evidence="3 4">
    <name type="scientific">Romboutsia lituseburensis DSM 797</name>
    <dbReference type="NCBI Taxonomy" id="1121325"/>
    <lineage>
        <taxon>Bacteria</taxon>
        <taxon>Bacillati</taxon>
        <taxon>Bacillota</taxon>
        <taxon>Clostridia</taxon>
        <taxon>Peptostreptococcales</taxon>
        <taxon>Peptostreptococcaceae</taxon>
        <taxon>Romboutsia</taxon>
    </lineage>
</organism>
<dbReference type="AlphaFoldDB" id="A0A1G9K4B3"/>
<accession>A0A1G9K4B3</accession>
<dbReference type="SUPFAM" id="SSF56349">
    <property type="entry name" value="DNA breaking-rejoining enzymes"/>
    <property type="match status" value="1"/>
</dbReference>
<dbReference type="EMBL" id="FNGW01000002">
    <property type="protein sequence ID" value="SDL44611.1"/>
    <property type="molecule type" value="Genomic_DNA"/>
</dbReference>
<dbReference type="Pfam" id="PF00589">
    <property type="entry name" value="Phage_integrase"/>
    <property type="match status" value="1"/>
</dbReference>